<evidence type="ECO:0000313" key="2">
    <source>
        <dbReference type="EMBL" id="KAK8086910.1"/>
    </source>
</evidence>
<dbReference type="GeneID" id="92086356"/>
<dbReference type="RefSeq" id="XP_066721434.1">
    <property type="nucleotide sequence ID" value="XM_066853293.1"/>
</dbReference>
<dbReference type="Proteomes" id="UP001480595">
    <property type="component" value="Unassembled WGS sequence"/>
</dbReference>
<evidence type="ECO:0000256" key="1">
    <source>
        <dbReference type="SAM" id="MobiDB-lite"/>
    </source>
</evidence>
<sequence>CNQLFLFLFFKSQTPSRKFLHSTLRLPWEDQRKPSLRGARKPLPPYTEGKDSKALPRPSSAISAAAPQLQPTATTPYRQFPAAFNLYHQKSRSGRSLVYTLGEHESEPLYTLTIHSGISGNPSLVLHNGPDPGRPPSPRRQGARPGDFRQQAHGQGLAHHPARPAQLRPPHRRGAPRDPPLGAITAGGGDDGTGNDNEDDKAANQWTRERFEWRHSRGNEVKQLDRLNSGWKLVRIHSEADGVGGTRRARDAGASSDGKELVAVFAEVSGWSTSKVVKFKFLGSGATGEMGPRWSLMAVMTALRIWDTQNGLSESAAATAAGAASGGHSRSASKAAAAAAGGASPPTTGAPGGAATGGSEKFT</sequence>
<feature type="non-terminal residue" evidence="2">
    <location>
        <position position="1"/>
    </location>
</feature>
<comment type="caution">
    <text evidence="2">The sequence shown here is derived from an EMBL/GenBank/DDBJ whole genome shotgun (WGS) entry which is preliminary data.</text>
</comment>
<organism evidence="2 3">
    <name type="scientific">Apiospora phragmitis</name>
    <dbReference type="NCBI Taxonomy" id="2905665"/>
    <lineage>
        <taxon>Eukaryota</taxon>
        <taxon>Fungi</taxon>
        <taxon>Dikarya</taxon>
        <taxon>Ascomycota</taxon>
        <taxon>Pezizomycotina</taxon>
        <taxon>Sordariomycetes</taxon>
        <taxon>Xylariomycetidae</taxon>
        <taxon>Amphisphaeriales</taxon>
        <taxon>Apiosporaceae</taxon>
        <taxon>Apiospora</taxon>
    </lineage>
</organism>
<feature type="region of interest" description="Disordered" evidence="1">
    <location>
        <begin position="323"/>
        <end position="363"/>
    </location>
</feature>
<reference evidence="2 3" key="1">
    <citation type="submission" date="2023-01" db="EMBL/GenBank/DDBJ databases">
        <title>Analysis of 21 Apiospora genomes using comparative genomics revels a genus with tremendous synthesis potential of carbohydrate active enzymes and secondary metabolites.</title>
        <authorList>
            <person name="Sorensen T."/>
        </authorList>
    </citation>
    <scope>NUCLEOTIDE SEQUENCE [LARGE SCALE GENOMIC DNA]</scope>
    <source>
        <strain evidence="2 3">CBS 135458</strain>
    </source>
</reference>
<dbReference type="EMBL" id="JAQQWL010000002">
    <property type="protein sequence ID" value="KAK8086910.1"/>
    <property type="molecule type" value="Genomic_DNA"/>
</dbReference>
<accession>A0ABR1WUT0</accession>
<gene>
    <name evidence="2" type="ORF">PG994_001884</name>
</gene>
<keyword evidence="3" id="KW-1185">Reference proteome</keyword>
<protein>
    <submittedName>
        <fullName evidence="2">Uncharacterized protein</fullName>
    </submittedName>
</protein>
<feature type="region of interest" description="Disordered" evidence="1">
    <location>
        <begin position="121"/>
        <end position="201"/>
    </location>
</feature>
<evidence type="ECO:0000313" key="3">
    <source>
        <dbReference type="Proteomes" id="UP001480595"/>
    </source>
</evidence>
<name>A0ABR1WUT0_9PEZI</name>
<proteinExistence type="predicted"/>
<feature type="region of interest" description="Disordered" evidence="1">
    <location>
        <begin position="32"/>
        <end position="60"/>
    </location>
</feature>
<feature type="compositionally biased region" description="Low complexity" evidence="1">
    <location>
        <begin position="323"/>
        <end position="349"/>
    </location>
</feature>